<keyword evidence="3" id="KW-0804">Transcription</keyword>
<gene>
    <name evidence="5" type="ORF">E9229_002165</name>
</gene>
<evidence type="ECO:0000256" key="1">
    <source>
        <dbReference type="ARBA" id="ARBA00023015"/>
    </source>
</evidence>
<evidence type="ECO:0000256" key="2">
    <source>
        <dbReference type="ARBA" id="ARBA00023125"/>
    </source>
</evidence>
<accession>A0A839QMJ2</accession>
<dbReference type="AlphaFoldDB" id="A0A839QMJ2"/>
<name>A0A839QMJ2_9MICC</name>
<keyword evidence="1" id="KW-0805">Transcription regulation</keyword>
<comment type="caution">
    <text evidence="5">The sequence shown here is derived from an EMBL/GenBank/DDBJ whole genome shotgun (WGS) entry which is preliminary data.</text>
</comment>
<dbReference type="SUPFAM" id="SSF52540">
    <property type="entry name" value="P-loop containing nucleoside triphosphate hydrolases"/>
    <property type="match status" value="1"/>
</dbReference>
<dbReference type="SUPFAM" id="SSF46894">
    <property type="entry name" value="C-terminal effector domain of the bipartite response regulators"/>
    <property type="match status" value="1"/>
</dbReference>
<keyword evidence="2 5" id="KW-0238">DNA-binding</keyword>
<dbReference type="EMBL" id="JACHVS010000001">
    <property type="protein sequence ID" value="MBB2995974.1"/>
    <property type="molecule type" value="Genomic_DNA"/>
</dbReference>
<dbReference type="Proteomes" id="UP000523000">
    <property type="component" value="Unassembled WGS sequence"/>
</dbReference>
<dbReference type="PANTHER" id="PTHR44688:SF16">
    <property type="entry name" value="DNA-BINDING TRANSCRIPTIONAL ACTIVATOR DEVR_DOSR"/>
    <property type="match status" value="1"/>
</dbReference>
<dbReference type="Gene3D" id="1.10.10.10">
    <property type="entry name" value="Winged helix-like DNA-binding domain superfamily/Winged helix DNA-binding domain"/>
    <property type="match status" value="1"/>
</dbReference>
<proteinExistence type="predicted"/>
<dbReference type="CDD" id="cd06170">
    <property type="entry name" value="LuxR_C_like"/>
    <property type="match status" value="1"/>
</dbReference>
<dbReference type="InterPro" id="IPR036388">
    <property type="entry name" value="WH-like_DNA-bd_sf"/>
</dbReference>
<dbReference type="PRINTS" id="PR00038">
    <property type="entry name" value="HTHLUXR"/>
</dbReference>
<feature type="domain" description="HTH luxR-type" evidence="4">
    <location>
        <begin position="775"/>
        <end position="840"/>
    </location>
</feature>
<dbReference type="GO" id="GO:0006355">
    <property type="term" value="P:regulation of DNA-templated transcription"/>
    <property type="evidence" value="ECO:0007669"/>
    <property type="project" value="InterPro"/>
</dbReference>
<evidence type="ECO:0000259" key="4">
    <source>
        <dbReference type="PROSITE" id="PS50043"/>
    </source>
</evidence>
<reference evidence="5 6" key="1">
    <citation type="submission" date="2020-08" db="EMBL/GenBank/DDBJ databases">
        <title>Sequencing the genomes of 1000 actinobacteria strains.</title>
        <authorList>
            <person name="Klenk H.-P."/>
        </authorList>
    </citation>
    <scope>NUCLEOTIDE SEQUENCE [LARGE SCALE GENOMIC DNA]</scope>
    <source>
        <strain evidence="5 6">DSM 22826</strain>
    </source>
</reference>
<evidence type="ECO:0000256" key="3">
    <source>
        <dbReference type="ARBA" id="ARBA00023163"/>
    </source>
</evidence>
<dbReference type="PROSITE" id="PS50043">
    <property type="entry name" value="HTH_LUXR_2"/>
    <property type="match status" value="1"/>
</dbReference>
<dbReference type="PANTHER" id="PTHR44688">
    <property type="entry name" value="DNA-BINDING TRANSCRIPTIONAL ACTIVATOR DEVR_DOSR"/>
    <property type="match status" value="1"/>
</dbReference>
<keyword evidence="6" id="KW-1185">Reference proteome</keyword>
<protein>
    <submittedName>
        <fullName evidence="5">DNA-binding CsgD family transcriptional regulator/tetratricopeptide (TPR) repeat protein</fullName>
    </submittedName>
</protein>
<organism evidence="5 6">
    <name type="scientific">Paeniglutamicibacter cryotolerans</name>
    <dbReference type="NCBI Taxonomy" id="670079"/>
    <lineage>
        <taxon>Bacteria</taxon>
        <taxon>Bacillati</taxon>
        <taxon>Actinomycetota</taxon>
        <taxon>Actinomycetes</taxon>
        <taxon>Micrococcales</taxon>
        <taxon>Micrococcaceae</taxon>
        <taxon>Paeniglutamicibacter</taxon>
    </lineage>
</organism>
<evidence type="ECO:0000313" key="5">
    <source>
        <dbReference type="EMBL" id="MBB2995974.1"/>
    </source>
</evidence>
<sequence>MHNLGYVSERVREANLIHEVLIDPESPGILVAGSPGIGKQELVQSVLALDEGYGPVVRLLCSQTLMKTSFGALAPMLSGNLRAPSDVEALRQIIRAVRNILSDCPEGMRLLILVEEAQFIDSASAFVLGQLVHSGMAKLVVLSTEKHLDVLSLDALKNGALLQRVQLGRLGTIETQQLCSGLLPGPVTTGTARIIWDQTNGNPFLVRCFVDGAQRQGLFVEQRGKWVLNNVAPEPDDRLRESVRDLHRRHPADEQESLELLSLAGPVSIQALGEMTGVELEGNNSSSLIRVNLASEAASVASSFYANILRSAIPPGRNRSLRQKFIDSNVNEIKLGFEEVRWAIDSGESPAPRAVVEAARSANDNASYADAWQLIRMVPGESASKELLVERARSLFGQSELMDSPHLLASALLPDAGEKQTDILLEARSVAHWILTGDLDPGLSPSGDQAEGKADLSIIRRIIDARFHFDEGELEKAAELVSEVQTWNPQTFFQPTRYRLSLTVIEARASTALGDYDRALDAINGFLFSNPADVLYANGSLSFCQAFNELQQGKMREAHITIAEAVSELSVGDPEGLLDMACAVNDYLTRIHTKNEGTGQAAEAPIQPWADHSRKPARGYWRERDRFLSSIYRELSLARPSIRMLQASLEALAAQPNRVAEQEALFLCWSTGISKEFSNSLGRRFLAGQRSQHGKREEFQARLIGRAQAGVVAELEKLAGAAYENNEMVCAVESVARIVGILANAAPGRQQGLYLRQLDEWLGTLGGQPWGIVADTLAARGLTLREWEIVDLARMGLSNKDIAKKLTVSQRTVEGHLYRIFAKLGMRTRKELGEMESLKSRK</sequence>
<dbReference type="SMART" id="SM00421">
    <property type="entry name" value="HTH_LUXR"/>
    <property type="match status" value="1"/>
</dbReference>
<dbReference type="InterPro" id="IPR016032">
    <property type="entry name" value="Sig_transdc_resp-reg_C-effctor"/>
</dbReference>
<dbReference type="PROSITE" id="PS00622">
    <property type="entry name" value="HTH_LUXR_1"/>
    <property type="match status" value="1"/>
</dbReference>
<dbReference type="GO" id="GO:0003677">
    <property type="term" value="F:DNA binding"/>
    <property type="evidence" value="ECO:0007669"/>
    <property type="project" value="UniProtKB-KW"/>
</dbReference>
<dbReference type="InterPro" id="IPR027417">
    <property type="entry name" value="P-loop_NTPase"/>
</dbReference>
<evidence type="ECO:0000313" key="6">
    <source>
        <dbReference type="Proteomes" id="UP000523000"/>
    </source>
</evidence>
<dbReference type="InterPro" id="IPR000792">
    <property type="entry name" value="Tscrpt_reg_LuxR_C"/>
</dbReference>
<dbReference type="Pfam" id="PF00196">
    <property type="entry name" value="GerE"/>
    <property type="match status" value="1"/>
</dbReference>
<dbReference type="RefSeq" id="WP_183511166.1">
    <property type="nucleotide sequence ID" value="NZ_BAABGK010000042.1"/>
</dbReference>